<dbReference type="NCBIfam" id="NF033592">
    <property type="entry name" value="transpos_IS4_1"/>
    <property type="match status" value="1"/>
</dbReference>
<dbReference type="GO" id="GO:0004803">
    <property type="term" value="F:transposase activity"/>
    <property type="evidence" value="ECO:0007669"/>
    <property type="project" value="InterPro"/>
</dbReference>
<dbReference type="EMBL" id="JADOGI010000060">
    <property type="protein sequence ID" value="MBF8188124.1"/>
    <property type="molecule type" value="Genomic_DNA"/>
</dbReference>
<dbReference type="InterPro" id="IPR047952">
    <property type="entry name" value="Transpos_IS4"/>
</dbReference>
<reference evidence="3" key="1">
    <citation type="submission" date="2020-11" db="EMBL/GenBank/DDBJ databases">
        <title>Whole-genome analyses of Nonomuraea sp. K274.</title>
        <authorList>
            <person name="Veyisoglu A."/>
        </authorList>
    </citation>
    <scope>NUCLEOTIDE SEQUENCE</scope>
    <source>
        <strain evidence="3">K274</strain>
    </source>
</reference>
<dbReference type="AlphaFoldDB" id="A0A931ABJ0"/>
<dbReference type="Pfam" id="PF01609">
    <property type="entry name" value="DDE_Tnp_1"/>
    <property type="match status" value="1"/>
</dbReference>
<dbReference type="PANTHER" id="PTHR37529">
    <property type="entry name" value="TRANSPOSASE INSG FOR INSERTION SEQUENCE ELEMENT IS4-RELATED"/>
    <property type="match status" value="1"/>
</dbReference>
<evidence type="ECO:0000313" key="3">
    <source>
        <dbReference type="EMBL" id="MBF8188124.1"/>
    </source>
</evidence>
<organism evidence="3 4">
    <name type="scientific">Nonomuraea cypriaca</name>
    <dbReference type="NCBI Taxonomy" id="1187855"/>
    <lineage>
        <taxon>Bacteria</taxon>
        <taxon>Bacillati</taxon>
        <taxon>Actinomycetota</taxon>
        <taxon>Actinomycetes</taxon>
        <taxon>Streptosporangiales</taxon>
        <taxon>Streptosporangiaceae</taxon>
        <taxon>Nonomuraea</taxon>
    </lineage>
</organism>
<feature type="domain" description="Transposase IS4-like" evidence="1">
    <location>
        <begin position="117"/>
        <end position="362"/>
    </location>
</feature>
<protein>
    <submittedName>
        <fullName evidence="3">IS4 family transposase</fullName>
    </submittedName>
</protein>
<dbReference type="GO" id="GO:0003677">
    <property type="term" value="F:DNA binding"/>
    <property type="evidence" value="ECO:0007669"/>
    <property type="project" value="InterPro"/>
</dbReference>
<dbReference type="GO" id="GO:0006313">
    <property type="term" value="P:DNA transposition"/>
    <property type="evidence" value="ECO:0007669"/>
    <property type="project" value="InterPro"/>
</dbReference>
<dbReference type="SUPFAM" id="SSF53098">
    <property type="entry name" value="Ribonuclease H-like"/>
    <property type="match status" value="1"/>
</dbReference>
<name>A0A931ABJ0_9ACTN</name>
<dbReference type="InterPro" id="IPR024473">
    <property type="entry name" value="Transposases_IS4_N"/>
</dbReference>
<keyword evidence="4" id="KW-1185">Reference proteome</keyword>
<evidence type="ECO:0000259" key="2">
    <source>
        <dbReference type="Pfam" id="PF13006"/>
    </source>
</evidence>
<dbReference type="RefSeq" id="WP_195897081.1">
    <property type="nucleotide sequence ID" value="NZ_JADOGI010000060.1"/>
</dbReference>
<feature type="domain" description="Transposase IS4 N-terminal" evidence="2">
    <location>
        <begin position="2"/>
        <end position="89"/>
    </location>
</feature>
<dbReference type="PANTHER" id="PTHR37529:SF1">
    <property type="entry name" value="TRANSPOSASE INSG FOR INSERTION SEQUENCE ELEMENT IS4-RELATED"/>
    <property type="match status" value="1"/>
</dbReference>
<gene>
    <name evidence="3" type="ORF">ITP53_20780</name>
</gene>
<sequence>MEIVPPDLVDQVIDACGSREARKRALPARVTLYFVLTMWLCPGFGYGEVLRVLFHQLTRHLSSRRRPIPSVSAAVQARRRLGRAPLKALLRRLLGSAEKPHTPGMRAFDRELALLKVAADGTRLDVADTPANRAAFGDPPHGRIGPGRYPQVRLLMLIACGTRALLDAVWGTLRVGEPRLLDKLVWTGAFGPGMLVLIDRYFSGYPQAARIAATGADVIVRVQYHRRLPVLTELADGSYLSVLPHSDQPSKAERDRAAGRPLPRRGLRARQALGIRVRVVEYAVTVIPEIGEARTENYRLITTLLDPATAPATQIAQLYAERWESETGYADAKTYLRGPQKILRSKDPNGVAQELYALLIVYQVVQIARARAAHAHPDQPIDPDRISFTVVLRALARTISEPPRHGLLREVSHEVWNQPLLTRRPRSKPRERKGTAAYARACERHPPSNVVYKLTMRASPTTRAG</sequence>
<dbReference type="Pfam" id="PF13006">
    <property type="entry name" value="Nterm_IS4"/>
    <property type="match status" value="1"/>
</dbReference>
<evidence type="ECO:0000259" key="1">
    <source>
        <dbReference type="Pfam" id="PF01609"/>
    </source>
</evidence>
<accession>A0A931ABJ0</accession>
<dbReference type="Proteomes" id="UP000605361">
    <property type="component" value="Unassembled WGS sequence"/>
</dbReference>
<proteinExistence type="predicted"/>
<comment type="caution">
    <text evidence="3">The sequence shown here is derived from an EMBL/GenBank/DDBJ whole genome shotgun (WGS) entry which is preliminary data.</text>
</comment>
<dbReference type="InterPro" id="IPR012337">
    <property type="entry name" value="RNaseH-like_sf"/>
</dbReference>
<evidence type="ECO:0000313" key="4">
    <source>
        <dbReference type="Proteomes" id="UP000605361"/>
    </source>
</evidence>
<dbReference type="InterPro" id="IPR002559">
    <property type="entry name" value="Transposase_11"/>
</dbReference>